<evidence type="ECO:0000313" key="1">
    <source>
        <dbReference type="EMBL" id="MDQ0464376.1"/>
    </source>
</evidence>
<dbReference type="Proteomes" id="UP001228905">
    <property type="component" value="Unassembled WGS sequence"/>
</dbReference>
<dbReference type="RefSeq" id="WP_307348998.1">
    <property type="nucleotide sequence ID" value="NZ_JAUSVS010000003.1"/>
</dbReference>
<name>A0ABU0IQT4_9CAUL</name>
<proteinExistence type="predicted"/>
<protein>
    <recommendedName>
        <fullName evidence="3">PAS domain-containing protein</fullName>
    </recommendedName>
</protein>
<keyword evidence="2" id="KW-1185">Reference proteome</keyword>
<organism evidence="1 2">
    <name type="scientific">Caulobacter ginsengisoli</name>
    <dbReference type="NCBI Taxonomy" id="400775"/>
    <lineage>
        <taxon>Bacteria</taxon>
        <taxon>Pseudomonadati</taxon>
        <taxon>Pseudomonadota</taxon>
        <taxon>Alphaproteobacteria</taxon>
        <taxon>Caulobacterales</taxon>
        <taxon>Caulobacteraceae</taxon>
        <taxon>Caulobacter</taxon>
    </lineage>
</organism>
<evidence type="ECO:0008006" key="3">
    <source>
        <dbReference type="Google" id="ProtNLM"/>
    </source>
</evidence>
<dbReference type="EMBL" id="JAUSVS010000003">
    <property type="protein sequence ID" value="MDQ0464376.1"/>
    <property type="molecule type" value="Genomic_DNA"/>
</dbReference>
<reference evidence="1 2" key="1">
    <citation type="submission" date="2023-07" db="EMBL/GenBank/DDBJ databases">
        <title>Genomic Encyclopedia of Type Strains, Phase IV (KMG-IV): sequencing the most valuable type-strain genomes for metagenomic binning, comparative biology and taxonomic classification.</title>
        <authorList>
            <person name="Goeker M."/>
        </authorList>
    </citation>
    <scope>NUCLEOTIDE SEQUENCE [LARGE SCALE GENOMIC DNA]</scope>
    <source>
        <strain evidence="1 2">DSM 18695</strain>
    </source>
</reference>
<comment type="caution">
    <text evidence="1">The sequence shown here is derived from an EMBL/GenBank/DDBJ whole genome shotgun (WGS) entry which is preliminary data.</text>
</comment>
<sequence length="140" mass="15436">MQPFAAPRTLPSQLERARAYWQGLLRGGADIPFWDDLQLTDLGDLVRDSFTLDAFELPLRFRFAQVGEGLKQSGGADLEGVFLDEAQLSTPFEFLLSQASATVEGRCPTLHKVPGAYSRLLLPMWGEGRVGLLLGVVAWD</sequence>
<evidence type="ECO:0000313" key="2">
    <source>
        <dbReference type="Proteomes" id="UP001228905"/>
    </source>
</evidence>
<accession>A0ABU0IQT4</accession>
<gene>
    <name evidence="1" type="ORF">QO010_002157</name>
</gene>